<keyword evidence="2" id="KW-1185">Reference proteome</keyword>
<comment type="caution">
    <text evidence="1">The sequence shown here is derived from an EMBL/GenBank/DDBJ whole genome shotgun (WGS) entry which is preliminary data.</text>
</comment>
<organism evidence="1 2">
    <name type="scientific">Corynebacterium lowii</name>
    <dbReference type="NCBI Taxonomy" id="1544413"/>
    <lineage>
        <taxon>Bacteria</taxon>
        <taxon>Bacillati</taxon>
        <taxon>Actinomycetota</taxon>
        <taxon>Actinomycetes</taxon>
        <taxon>Mycobacteriales</taxon>
        <taxon>Corynebacteriaceae</taxon>
        <taxon>Corynebacterium</taxon>
    </lineage>
</organism>
<evidence type="ECO:0000313" key="1">
    <source>
        <dbReference type="EMBL" id="KQB86597.1"/>
    </source>
</evidence>
<dbReference type="AlphaFoldDB" id="A0A0Q0ZA09"/>
<evidence type="ECO:0000313" key="2">
    <source>
        <dbReference type="Proteomes" id="UP000050488"/>
    </source>
</evidence>
<reference evidence="1 2" key="1">
    <citation type="submission" date="2015-10" db="EMBL/GenBank/DDBJ databases">
        <title>Corynebacteirum lowii and Corynebacterium oculi species nova, derived from human clinical disease and and emended description of Corynebacterium mastiditis.</title>
        <authorList>
            <person name="Bernard K."/>
            <person name="Pacheco A.L."/>
            <person name="Mcdougall C."/>
            <person name="Burtx T."/>
            <person name="Weibe D."/>
            <person name="Tyler S."/>
            <person name="Olson A.B."/>
            <person name="Cnockaert M."/>
            <person name="Eguchi H."/>
            <person name="Kuwahara T."/>
            <person name="Nakayama-Imaohji H."/>
            <person name="Boudewijins M."/>
            <person name="Van Hoecke F."/>
            <person name="Bernier A.-M."/>
            <person name="Vandamme P."/>
        </authorList>
    </citation>
    <scope>NUCLEOTIDE SEQUENCE [LARGE SCALE GENOMIC DNA]</scope>
    <source>
        <strain evidence="1 2">NML 130206</strain>
    </source>
</reference>
<dbReference type="EMBL" id="LKEV01000002">
    <property type="protein sequence ID" value="KQB86597.1"/>
    <property type="molecule type" value="Genomic_DNA"/>
</dbReference>
<gene>
    <name evidence="1" type="ORF">Clow_00805</name>
</gene>
<sequence>MPDRLHGGAQVFFRSVWDTLGKCLPLFGAVPVTLIYRENDRAEFKVSIPLSFQASAGRHMYSSRPSDLYSCYISIETCPNRDGDYLAVHSSQYALRVGSAPIVRFEYDRDKSIAHPVAHIHFHGAGTWLSPALMRNKPKQNKEARQGKIEGIHFPVGGHRFRPSLEDFLFFLLGECGFEGKTGWENVISRSRNEWMDIQLRAAVRDNPAVAVEKLRELGYGVVEPEQGPVSYWRRAGW</sequence>
<dbReference type="Proteomes" id="UP000050488">
    <property type="component" value="Unassembled WGS sequence"/>
</dbReference>
<name>A0A0Q0ZA09_9CORY</name>
<proteinExistence type="predicted"/>
<protein>
    <submittedName>
        <fullName evidence="1">Uncharacterized protein</fullName>
    </submittedName>
</protein>
<dbReference type="PATRIC" id="fig|1544413.3.peg.807"/>
<dbReference type="STRING" id="1544413.Clow_00805"/>
<accession>A0A0Q0ZA09</accession>